<dbReference type="SUPFAM" id="SSF53649">
    <property type="entry name" value="Alkaline phosphatase-like"/>
    <property type="match status" value="1"/>
</dbReference>
<dbReference type="EMBL" id="BARW01036161">
    <property type="protein sequence ID" value="GAJ24782.1"/>
    <property type="molecule type" value="Genomic_DNA"/>
</dbReference>
<dbReference type="InterPro" id="IPR017850">
    <property type="entry name" value="Alkaline_phosphatase_core_sf"/>
</dbReference>
<dbReference type="Gene3D" id="3.40.720.10">
    <property type="entry name" value="Alkaline Phosphatase, subunit A"/>
    <property type="match status" value="1"/>
</dbReference>
<dbReference type="Pfam" id="PF00884">
    <property type="entry name" value="Sulfatase"/>
    <property type="match status" value="1"/>
</dbReference>
<name>X1VUD3_9ZZZZ</name>
<evidence type="ECO:0000259" key="2">
    <source>
        <dbReference type="Pfam" id="PF00884"/>
    </source>
</evidence>
<dbReference type="AlphaFoldDB" id="X1VUD3"/>
<dbReference type="InterPro" id="IPR000917">
    <property type="entry name" value="Sulfatase_N"/>
</dbReference>
<reference evidence="3" key="1">
    <citation type="journal article" date="2014" name="Front. Microbiol.">
        <title>High frequency of phylogenetically diverse reductive dehalogenase-homologous genes in deep subseafloor sedimentary metagenomes.</title>
        <authorList>
            <person name="Kawai M."/>
            <person name="Futagami T."/>
            <person name="Toyoda A."/>
            <person name="Takaki Y."/>
            <person name="Nishi S."/>
            <person name="Hori S."/>
            <person name="Arai W."/>
            <person name="Tsubouchi T."/>
            <person name="Morono Y."/>
            <person name="Uchiyama I."/>
            <person name="Ito T."/>
            <person name="Fujiyama A."/>
            <person name="Inagaki F."/>
            <person name="Takami H."/>
        </authorList>
    </citation>
    <scope>NUCLEOTIDE SEQUENCE</scope>
    <source>
        <strain evidence="3">Expedition CK06-06</strain>
    </source>
</reference>
<feature type="domain" description="Sulfatase N-terminal" evidence="2">
    <location>
        <begin position="2"/>
        <end position="132"/>
    </location>
</feature>
<gene>
    <name evidence="3" type="ORF">S12H4_56209</name>
</gene>
<comment type="similarity">
    <text evidence="1">Belongs to the sulfatase family.</text>
</comment>
<dbReference type="InterPro" id="IPR050738">
    <property type="entry name" value="Sulfatase"/>
</dbReference>
<protein>
    <recommendedName>
        <fullName evidence="2">Sulfatase N-terminal domain-containing protein</fullName>
    </recommendedName>
</protein>
<feature type="non-terminal residue" evidence="3">
    <location>
        <position position="173"/>
    </location>
</feature>
<dbReference type="PANTHER" id="PTHR42693:SF33">
    <property type="entry name" value="ARYLSULFATASE"/>
    <property type="match status" value="1"/>
</dbReference>
<sequence>MNIILVIFDSLRKDCMGVYGSPPWGKVYTPHFDAFARESLVMTRCFGESLPTLPARRAIYTGQRVYPFHDGDFRLKGDFVGAPGWGPIPENQPTLAEMLSGAGYRTGLISDVYHMFKPSKNFWRGFDQWTFLRGQEADPSRSGPRLTQAEIDYWLPEEVRNVAKHMGRPSLEF</sequence>
<evidence type="ECO:0000313" key="3">
    <source>
        <dbReference type="EMBL" id="GAJ24782.1"/>
    </source>
</evidence>
<dbReference type="GO" id="GO:0004065">
    <property type="term" value="F:arylsulfatase activity"/>
    <property type="evidence" value="ECO:0007669"/>
    <property type="project" value="TreeGrafter"/>
</dbReference>
<organism evidence="3">
    <name type="scientific">marine sediment metagenome</name>
    <dbReference type="NCBI Taxonomy" id="412755"/>
    <lineage>
        <taxon>unclassified sequences</taxon>
        <taxon>metagenomes</taxon>
        <taxon>ecological metagenomes</taxon>
    </lineage>
</organism>
<evidence type="ECO:0000256" key="1">
    <source>
        <dbReference type="ARBA" id="ARBA00008779"/>
    </source>
</evidence>
<dbReference type="PANTHER" id="PTHR42693">
    <property type="entry name" value="ARYLSULFATASE FAMILY MEMBER"/>
    <property type="match status" value="1"/>
</dbReference>
<accession>X1VUD3</accession>
<proteinExistence type="inferred from homology"/>
<comment type="caution">
    <text evidence="3">The sequence shown here is derived from an EMBL/GenBank/DDBJ whole genome shotgun (WGS) entry which is preliminary data.</text>
</comment>